<evidence type="ECO:0000313" key="3">
    <source>
        <dbReference type="EMBL" id="OXV08695.1"/>
    </source>
</evidence>
<feature type="domain" description="CID" evidence="2">
    <location>
        <begin position="25"/>
        <end position="190"/>
    </location>
</feature>
<accession>A0A232LX07</accession>
<dbReference type="Gene3D" id="1.25.40.90">
    <property type="match status" value="1"/>
</dbReference>
<dbReference type="OrthoDB" id="21470at2759"/>
<dbReference type="InterPro" id="IPR006569">
    <property type="entry name" value="CID_dom"/>
</dbReference>
<comment type="caution">
    <text evidence="3">The sequence shown here is derived from an EMBL/GenBank/DDBJ whole genome shotgun (WGS) entry which is preliminary data.</text>
</comment>
<gene>
    <name evidence="3" type="ORF">Egran_03550</name>
</gene>
<protein>
    <recommendedName>
        <fullName evidence="2">CID domain-containing protein</fullName>
    </recommendedName>
</protein>
<name>A0A232LX07_9EURO</name>
<feature type="compositionally biased region" description="Low complexity" evidence="1">
    <location>
        <begin position="424"/>
        <end position="435"/>
    </location>
</feature>
<reference evidence="3 4" key="1">
    <citation type="journal article" date="2015" name="Environ. Microbiol.">
        <title>Metagenome sequence of Elaphomyces granulatus from sporocarp tissue reveals Ascomycota ectomycorrhizal fingerprints of genome expansion and a Proteobacteria-rich microbiome.</title>
        <authorList>
            <person name="Quandt C.A."/>
            <person name="Kohler A."/>
            <person name="Hesse C.N."/>
            <person name="Sharpton T.J."/>
            <person name="Martin F."/>
            <person name="Spatafora J.W."/>
        </authorList>
    </citation>
    <scope>NUCLEOTIDE SEQUENCE [LARGE SCALE GENOMIC DNA]</scope>
    <source>
        <strain evidence="3 4">OSC145934</strain>
    </source>
</reference>
<feature type="compositionally biased region" description="Low complexity" evidence="1">
    <location>
        <begin position="346"/>
        <end position="358"/>
    </location>
</feature>
<feature type="compositionally biased region" description="Gly residues" evidence="1">
    <location>
        <begin position="561"/>
        <end position="577"/>
    </location>
</feature>
<organism evidence="3 4">
    <name type="scientific">Elaphomyces granulatus</name>
    <dbReference type="NCBI Taxonomy" id="519963"/>
    <lineage>
        <taxon>Eukaryota</taxon>
        <taxon>Fungi</taxon>
        <taxon>Dikarya</taxon>
        <taxon>Ascomycota</taxon>
        <taxon>Pezizomycotina</taxon>
        <taxon>Eurotiomycetes</taxon>
        <taxon>Eurotiomycetidae</taxon>
        <taxon>Eurotiales</taxon>
        <taxon>Elaphomycetaceae</taxon>
        <taxon>Elaphomyces</taxon>
    </lineage>
</organism>
<feature type="compositionally biased region" description="Pro residues" evidence="1">
    <location>
        <begin position="487"/>
        <end position="507"/>
    </location>
</feature>
<dbReference type="Pfam" id="PF04818">
    <property type="entry name" value="CID"/>
    <property type="match status" value="1"/>
</dbReference>
<dbReference type="GO" id="GO:0048471">
    <property type="term" value="C:perinuclear region of cytoplasm"/>
    <property type="evidence" value="ECO:0007669"/>
    <property type="project" value="TreeGrafter"/>
</dbReference>
<sequence>MASHQIAIAKASFSAGLLRPDPTSVPRDDISLFHLLLDRALSHCSFANIQTCKSWLLKNVVQSSNRAVALGKYLVVMSESFKDSDERSNRPLNFPPEISGKRRRLHMLYLLNDVFHHTKYHSDASIAFTTFSVSLQPYIIDLIACAASYDRDKNPRHYRRLDILLDLWEQNGYYNPEYIKKLHEAVRHSGSVDAIKASVGIKDQPTDSQKTQTPRDVPFVMPATHGDLSTPFYDLPAGNFVPHIIPNSPTAIRPDAVKPMQFPAGPADEKLVVALKTFLKDVDRIYGSEELPHDENAVVDIDELGQQVVRDEITGEIIDSDTYYGWSRTFCQQMKKRQGMNDFESLSRSRSWSRGRSQSPRKRRRYSDDSLSNASRSRPAWRPGSRSYSRERRPRRRYDSGSQLRSTSRASDRADRSRSRSKSRSPSNSRARSYSPQPASPRSFPPRHAYPAFRSVPQPPPPPPPPPPPAPHQSHQFAYNGGQQYNPIPPPPPSYHGPWPPPPPPLPTGNFPPHMNMNMDAGMAMPGYTPLLPPQGAQYHPLPGQGQHMPLGPYHQAPWGQPGGRGGYQPGGRGGWR</sequence>
<feature type="region of interest" description="Disordered" evidence="1">
    <location>
        <begin position="543"/>
        <end position="577"/>
    </location>
</feature>
<feature type="compositionally biased region" description="Low complexity" evidence="1">
    <location>
        <begin position="400"/>
        <end position="409"/>
    </location>
</feature>
<dbReference type="EMBL" id="NPHW01003950">
    <property type="protein sequence ID" value="OXV08695.1"/>
    <property type="molecule type" value="Genomic_DNA"/>
</dbReference>
<dbReference type="PANTHER" id="PTHR12323:SF0">
    <property type="entry name" value="CALCIUM HOMEOSTASIS ENDOPLASMIC RETICULUM PROTEIN"/>
    <property type="match status" value="1"/>
</dbReference>
<dbReference type="PROSITE" id="PS51391">
    <property type="entry name" value="CID"/>
    <property type="match status" value="1"/>
</dbReference>
<dbReference type="AlphaFoldDB" id="A0A232LX07"/>
<feature type="compositionally biased region" description="Pro residues" evidence="1">
    <location>
        <begin position="457"/>
        <end position="471"/>
    </location>
</feature>
<evidence type="ECO:0000259" key="2">
    <source>
        <dbReference type="PROSITE" id="PS51391"/>
    </source>
</evidence>
<dbReference type="InterPro" id="IPR008942">
    <property type="entry name" value="ENTH_VHS"/>
</dbReference>
<feature type="region of interest" description="Disordered" evidence="1">
    <location>
        <begin position="337"/>
        <end position="511"/>
    </location>
</feature>
<proteinExistence type="predicted"/>
<feature type="compositionally biased region" description="Polar residues" evidence="1">
    <location>
        <begin position="473"/>
        <end position="486"/>
    </location>
</feature>
<dbReference type="PANTHER" id="PTHR12323">
    <property type="entry name" value="SR-RELATED CTD ASSOCIATED FACTOR 6"/>
    <property type="match status" value="1"/>
</dbReference>
<evidence type="ECO:0000256" key="1">
    <source>
        <dbReference type="SAM" id="MobiDB-lite"/>
    </source>
</evidence>
<dbReference type="Proteomes" id="UP000243515">
    <property type="component" value="Unassembled WGS sequence"/>
</dbReference>
<dbReference type="GO" id="GO:0006874">
    <property type="term" value="P:intracellular calcium ion homeostasis"/>
    <property type="evidence" value="ECO:0007669"/>
    <property type="project" value="TreeGrafter"/>
</dbReference>
<evidence type="ECO:0000313" key="4">
    <source>
        <dbReference type="Proteomes" id="UP000243515"/>
    </source>
</evidence>
<keyword evidence="4" id="KW-1185">Reference proteome</keyword>